<dbReference type="GO" id="GO:0030655">
    <property type="term" value="P:beta-lactam antibiotic catabolic process"/>
    <property type="evidence" value="ECO:0007669"/>
    <property type="project" value="InterPro"/>
</dbReference>
<keyword evidence="2" id="KW-0378">Hydrolase</keyword>
<dbReference type="GO" id="GO:0008800">
    <property type="term" value="F:beta-lactamase activity"/>
    <property type="evidence" value="ECO:0007669"/>
    <property type="project" value="UniProtKB-EC"/>
</dbReference>
<dbReference type="InterPro" id="IPR045155">
    <property type="entry name" value="Beta-lactam_cat"/>
</dbReference>
<dbReference type="PANTHER" id="PTHR35333">
    <property type="entry name" value="BETA-LACTAMASE"/>
    <property type="match status" value="1"/>
</dbReference>
<organism evidence="2 3">
    <name type="scientific">Brevibacterium aurantiacum</name>
    <dbReference type="NCBI Taxonomy" id="273384"/>
    <lineage>
        <taxon>Bacteria</taxon>
        <taxon>Bacillati</taxon>
        <taxon>Actinomycetota</taxon>
        <taxon>Actinomycetes</taxon>
        <taxon>Micrococcales</taxon>
        <taxon>Brevibacteriaceae</taxon>
        <taxon>Brevibacterium</taxon>
    </lineage>
</organism>
<dbReference type="Gene3D" id="3.40.710.10">
    <property type="entry name" value="DD-peptidase/beta-lactamase superfamily"/>
    <property type="match status" value="1"/>
</dbReference>
<proteinExistence type="predicted"/>
<reference evidence="2" key="1">
    <citation type="submission" date="2017-03" db="EMBL/GenBank/DDBJ databases">
        <authorList>
            <person name="Monnet C."/>
        </authorList>
    </citation>
    <scope>NUCLEOTIDE SEQUENCE [LARGE SCALE GENOMIC DNA]</scope>
    <source>
        <strain evidence="2">ATCC 9175</strain>
    </source>
</reference>
<gene>
    <name evidence="2" type="ORF">BAUR9175_02782</name>
</gene>
<dbReference type="GO" id="GO:0046677">
    <property type="term" value="P:response to antibiotic"/>
    <property type="evidence" value="ECO:0007669"/>
    <property type="project" value="InterPro"/>
</dbReference>
<evidence type="ECO:0000313" key="2">
    <source>
        <dbReference type="EMBL" id="SMX90874.1"/>
    </source>
</evidence>
<comment type="caution">
    <text evidence="2">The sequence shown here is derived from an EMBL/GenBank/DDBJ whole genome shotgun (WGS) entry which is preliminary data.</text>
</comment>
<sequence>MILDTVIGRLEDELGITSFVHARDLDQVHSSHEGSGVGAREAEPVVSASVFKLPVLVEACIRMSTGSIPGDYRISLTPDDFPVQGGTGLAVFTDSVSVSFRDLCLSMMTVSDNRATDVVMNILGRTSINARMRELGLTSTVLEGDCQYLFDTAAADLASLDPPVAYDAQGASEAWSETRTLDPDRTNRSTPAETTALLAALWNEVGIPAAACTEARRILGLQVWPHRLRRGFGDEVSVSGKTGTLPFIRNESGVVEFTEGDRYAVAVFLRTPSSLSINPRFDDAIADLAAAAVADLRSVRKLTQ</sequence>
<feature type="domain" description="Beta-lactamase class A catalytic" evidence="1">
    <location>
        <begin position="21"/>
        <end position="268"/>
    </location>
</feature>
<dbReference type="InterPro" id="IPR000871">
    <property type="entry name" value="Beta-lactam_class-A"/>
</dbReference>
<accession>A0A2H1JU94</accession>
<keyword evidence="3" id="KW-1185">Reference proteome</keyword>
<dbReference type="InterPro" id="IPR012338">
    <property type="entry name" value="Beta-lactam/transpept-like"/>
</dbReference>
<dbReference type="AlphaFoldDB" id="A0A2H1JU94"/>
<dbReference type="SUPFAM" id="SSF56601">
    <property type="entry name" value="beta-lactamase/transpeptidase-like"/>
    <property type="match status" value="1"/>
</dbReference>
<dbReference type="Proteomes" id="UP000234525">
    <property type="component" value="Unassembled WGS sequence"/>
</dbReference>
<evidence type="ECO:0000259" key="1">
    <source>
        <dbReference type="Pfam" id="PF13354"/>
    </source>
</evidence>
<protein>
    <submittedName>
        <fullName evidence="2">Beta-lactamase class A</fullName>
        <ecNumber evidence="2">3.5.2.6</ecNumber>
    </submittedName>
</protein>
<dbReference type="Pfam" id="PF13354">
    <property type="entry name" value="Beta-lactamase2"/>
    <property type="match status" value="1"/>
</dbReference>
<name>A0A2H1JU94_BREAU</name>
<dbReference type="EC" id="3.5.2.6" evidence="2"/>
<evidence type="ECO:0000313" key="3">
    <source>
        <dbReference type="Proteomes" id="UP000234525"/>
    </source>
</evidence>
<dbReference type="EMBL" id="FXZB01000019">
    <property type="protein sequence ID" value="SMX90874.1"/>
    <property type="molecule type" value="Genomic_DNA"/>
</dbReference>
<dbReference type="PANTHER" id="PTHR35333:SF3">
    <property type="entry name" value="BETA-LACTAMASE-TYPE TRANSPEPTIDASE FOLD CONTAINING PROTEIN"/>
    <property type="match status" value="1"/>
</dbReference>
<dbReference type="RefSeq" id="WP_101584097.1">
    <property type="nucleotide sequence ID" value="NZ_BJME01000017.1"/>
</dbReference>